<evidence type="ECO:0000256" key="1">
    <source>
        <dbReference type="ARBA" id="ARBA00001936"/>
    </source>
</evidence>
<evidence type="ECO:0000256" key="3">
    <source>
        <dbReference type="ARBA" id="ARBA00004141"/>
    </source>
</evidence>
<dbReference type="PIRSF" id="PIRSF000848">
    <property type="entry name" value="CDP_diag_ino_3_P"/>
    <property type="match status" value="1"/>
</dbReference>
<comment type="subcellular location">
    <subcellularLocation>
        <location evidence="3">Membrane</location>
        <topology evidence="3">Multi-pass membrane protein</topology>
    </subcellularLocation>
</comment>
<comment type="similarity">
    <text evidence="4 16 17">Belongs to the CDP-alcohol phosphatidyltransferase class-I family.</text>
</comment>
<evidence type="ECO:0000256" key="7">
    <source>
        <dbReference type="ARBA" id="ARBA00022679"/>
    </source>
</evidence>
<keyword evidence="11 18" id="KW-1133">Transmembrane helix</keyword>
<keyword evidence="8 18" id="KW-0812">Transmembrane</keyword>
<dbReference type="InterPro" id="IPR014387">
    <property type="entry name" value="CDP_diag_ino_3_P_euk"/>
</dbReference>
<evidence type="ECO:0000313" key="19">
    <source>
        <dbReference type="EMBL" id="QGN16802.1"/>
    </source>
</evidence>
<evidence type="ECO:0000256" key="8">
    <source>
        <dbReference type="ARBA" id="ARBA00022692"/>
    </source>
</evidence>
<feature type="transmembrane region" description="Helical" evidence="18">
    <location>
        <begin position="151"/>
        <end position="171"/>
    </location>
</feature>
<dbReference type="EMBL" id="CP015058">
    <property type="protein sequence ID" value="QGN16802.1"/>
    <property type="molecule type" value="Genomic_DNA"/>
</dbReference>
<feature type="transmembrane region" description="Helical" evidence="18">
    <location>
        <begin position="177"/>
        <end position="201"/>
    </location>
</feature>
<keyword evidence="15 16" id="KW-1208">Phospholipid metabolism</keyword>
<dbReference type="EC" id="2.7.8.11" evidence="5 16"/>
<keyword evidence="12 16" id="KW-0443">Lipid metabolism</keyword>
<evidence type="ECO:0000256" key="6">
    <source>
        <dbReference type="ARBA" id="ARBA00022516"/>
    </source>
</evidence>
<dbReference type="InterPro" id="IPR000462">
    <property type="entry name" value="CDP-OH_P_trans"/>
</dbReference>
<reference evidence="19 20" key="1">
    <citation type="submission" date="2016-03" db="EMBL/GenBank/DDBJ databases">
        <title>How can Kluyveromyces marxianus grow so fast - potential evolutionary course in Saccharomyces Complex revealed by comparative genomics.</title>
        <authorList>
            <person name="Mo W."/>
            <person name="Lu W."/>
            <person name="Yang X."/>
            <person name="Qi J."/>
            <person name="Lv H."/>
        </authorList>
    </citation>
    <scope>NUCLEOTIDE SEQUENCE [LARGE SCALE GENOMIC DNA]</scope>
    <source>
        <strain evidence="19 20">FIM1</strain>
    </source>
</reference>
<proteinExistence type="inferred from homology"/>
<evidence type="ECO:0000256" key="5">
    <source>
        <dbReference type="ARBA" id="ARBA00013212"/>
    </source>
</evidence>
<evidence type="ECO:0000256" key="18">
    <source>
        <dbReference type="SAM" id="Phobius"/>
    </source>
</evidence>
<comment type="cofactor">
    <cofactor evidence="1">
        <name>Mn(2+)</name>
        <dbReference type="ChEBI" id="CHEBI:29035"/>
    </cofactor>
</comment>
<keyword evidence="14 16" id="KW-0594">Phospholipid biosynthesis</keyword>
<evidence type="ECO:0000256" key="16">
    <source>
        <dbReference type="PIRNR" id="PIRNR000848"/>
    </source>
</evidence>
<name>A0ABX6EXK7_KLUMA</name>
<comment type="catalytic activity">
    <reaction evidence="16">
        <text>a CDP-1,2-diacyl-sn-glycerol + myo-inositol = a 1,2-diacyl-sn-glycero-3-phospho-(1D-myo-inositol) + CMP + H(+)</text>
        <dbReference type="Rhea" id="RHEA:11580"/>
        <dbReference type="ChEBI" id="CHEBI:15378"/>
        <dbReference type="ChEBI" id="CHEBI:17268"/>
        <dbReference type="ChEBI" id="CHEBI:57880"/>
        <dbReference type="ChEBI" id="CHEBI:58332"/>
        <dbReference type="ChEBI" id="CHEBI:60377"/>
        <dbReference type="EC" id="2.7.8.11"/>
    </reaction>
</comment>
<evidence type="ECO:0000256" key="4">
    <source>
        <dbReference type="ARBA" id="ARBA00010441"/>
    </source>
</evidence>
<evidence type="ECO:0000256" key="14">
    <source>
        <dbReference type="ARBA" id="ARBA00023209"/>
    </source>
</evidence>
<reference evidence="19 20" key="2">
    <citation type="submission" date="2019-11" db="EMBL/GenBank/DDBJ databases">
        <authorList>
            <person name="Lu H."/>
        </authorList>
    </citation>
    <scope>NUCLEOTIDE SEQUENCE [LARGE SCALE GENOMIC DNA]</scope>
    <source>
        <strain evidence="19 20">FIM1</strain>
    </source>
</reference>
<gene>
    <name evidence="19" type="primary">PIS1</name>
    <name evidence="19" type="ORF">FIM1_3526</name>
</gene>
<organism evidence="19 20">
    <name type="scientific">Kluyveromyces marxianus</name>
    <name type="common">Yeast</name>
    <name type="synonym">Candida kefyr</name>
    <dbReference type="NCBI Taxonomy" id="4911"/>
    <lineage>
        <taxon>Eukaryota</taxon>
        <taxon>Fungi</taxon>
        <taxon>Dikarya</taxon>
        <taxon>Ascomycota</taxon>
        <taxon>Saccharomycotina</taxon>
        <taxon>Saccharomycetes</taxon>
        <taxon>Saccharomycetales</taxon>
        <taxon>Saccharomycetaceae</taxon>
        <taxon>Kluyveromyces</taxon>
    </lineage>
</organism>
<evidence type="ECO:0000313" key="20">
    <source>
        <dbReference type="Proteomes" id="UP000422736"/>
    </source>
</evidence>
<dbReference type="Gene3D" id="1.20.120.1760">
    <property type="match status" value="1"/>
</dbReference>
<dbReference type="InterPro" id="IPR043130">
    <property type="entry name" value="CDP-OH_PTrfase_TM_dom"/>
</dbReference>
<keyword evidence="10" id="KW-0460">Magnesium</keyword>
<evidence type="ECO:0000256" key="9">
    <source>
        <dbReference type="ARBA" id="ARBA00022723"/>
    </source>
</evidence>
<keyword evidence="6 16" id="KW-0444">Lipid biosynthesis</keyword>
<feature type="transmembrane region" description="Helical" evidence="18">
    <location>
        <begin position="89"/>
        <end position="112"/>
    </location>
</feature>
<dbReference type="Proteomes" id="UP000422736">
    <property type="component" value="Chromosome 5"/>
</dbReference>
<evidence type="ECO:0000256" key="13">
    <source>
        <dbReference type="ARBA" id="ARBA00023136"/>
    </source>
</evidence>
<comment type="cofactor">
    <cofactor evidence="2">
        <name>Mg(2+)</name>
        <dbReference type="ChEBI" id="CHEBI:18420"/>
    </cofactor>
</comment>
<keyword evidence="20" id="KW-1185">Reference proteome</keyword>
<evidence type="ECO:0000256" key="10">
    <source>
        <dbReference type="ARBA" id="ARBA00022842"/>
    </source>
</evidence>
<accession>A0ABX6EXK7</accession>
<protein>
    <recommendedName>
        <fullName evidence="5 16">CDP-diacylglycerol--inositol 3-phosphatidyltransferase</fullName>
        <ecNumber evidence="5 16">2.7.8.11</ecNumber>
    </recommendedName>
</protein>
<evidence type="ECO:0000256" key="15">
    <source>
        <dbReference type="ARBA" id="ARBA00023264"/>
    </source>
</evidence>
<dbReference type="PANTHER" id="PTHR15362">
    <property type="entry name" value="PHOSPHATIDYLINOSITOL SYNTHASE"/>
    <property type="match status" value="1"/>
</dbReference>
<dbReference type="PANTHER" id="PTHR15362:SF4">
    <property type="entry name" value="CDP-DIACYLGLYCEROL--INOSITOL 3-PHOSPHATIDYLTRANSFERASE"/>
    <property type="match status" value="1"/>
</dbReference>
<evidence type="ECO:0000256" key="12">
    <source>
        <dbReference type="ARBA" id="ARBA00023098"/>
    </source>
</evidence>
<evidence type="ECO:0000256" key="11">
    <source>
        <dbReference type="ARBA" id="ARBA00022989"/>
    </source>
</evidence>
<dbReference type="Pfam" id="PF01066">
    <property type="entry name" value="CDP-OH_P_transf"/>
    <property type="match status" value="1"/>
</dbReference>
<keyword evidence="13 16" id="KW-0472">Membrane</keyword>
<evidence type="ECO:0000256" key="2">
    <source>
        <dbReference type="ARBA" id="ARBA00001946"/>
    </source>
</evidence>
<sequence>MSKSEAGSKEAKVNAKDVLWYIPNQIGYLRVVTMILSLFLMAKHPLWTMWVYGVSCLLDALDGTMARKYGQTSSFGAVLDMVTDRSTTTALICFLCVAYPAWSPIFQLLVALDISSHYIHMYATLSTGSQSHKAIEKEQWLLNLYYTKRKVLFSICALNEMFYMGLYIMAFPQFRSYAVPVLGQVHIGGVIALVCLPGYIFKQIANVVQLNRAALMLANKDAAEATERRLKQKHN</sequence>
<feature type="transmembrane region" description="Helical" evidence="18">
    <location>
        <begin position="21"/>
        <end position="42"/>
    </location>
</feature>
<dbReference type="PROSITE" id="PS00379">
    <property type="entry name" value="CDP_ALCOHOL_P_TRANSF"/>
    <property type="match status" value="1"/>
</dbReference>
<keyword evidence="7 16" id="KW-0808">Transferase</keyword>
<dbReference type="InterPro" id="IPR048254">
    <property type="entry name" value="CDP_ALCOHOL_P_TRANSF_CS"/>
</dbReference>
<evidence type="ECO:0000256" key="17">
    <source>
        <dbReference type="RuleBase" id="RU003750"/>
    </source>
</evidence>
<keyword evidence="9" id="KW-0479">Metal-binding</keyword>